<dbReference type="Proteomes" id="UP001318860">
    <property type="component" value="Unassembled WGS sequence"/>
</dbReference>
<feature type="compositionally biased region" description="Polar residues" evidence="1">
    <location>
        <begin position="155"/>
        <end position="166"/>
    </location>
</feature>
<name>A0ABR0UCY5_REHGL</name>
<protein>
    <submittedName>
        <fullName evidence="2">Uncharacterized protein</fullName>
    </submittedName>
</protein>
<reference evidence="2 3" key="1">
    <citation type="journal article" date="2021" name="Comput. Struct. Biotechnol. J.">
        <title>De novo genome assembly of the potent medicinal plant Rehmannia glutinosa using nanopore technology.</title>
        <authorList>
            <person name="Ma L."/>
            <person name="Dong C."/>
            <person name="Song C."/>
            <person name="Wang X."/>
            <person name="Zheng X."/>
            <person name="Niu Y."/>
            <person name="Chen S."/>
            <person name="Feng W."/>
        </authorList>
    </citation>
    <scope>NUCLEOTIDE SEQUENCE [LARGE SCALE GENOMIC DNA]</scope>
    <source>
        <strain evidence="2">DH-2019</strain>
    </source>
</reference>
<comment type="caution">
    <text evidence="2">The sequence shown here is derived from an EMBL/GenBank/DDBJ whole genome shotgun (WGS) entry which is preliminary data.</text>
</comment>
<sequence>MKNFDPTKEFENDETAYDIHVYQNDVFSNSPKKTIEELKYPYVISSYLKYCPVEESLQNLSPGHVAQSYLLKDLPPLFGKKTREYFEAILTETGSVEIAHMNRGIRSRSLKPAYETMRNMNHQVPTQSALLKELLQHMDKDSVAKLFKEVFEPVTTGTDKPSTSASSKDKNIQDTEMNDAQNPYEDEDLILEMMNREYEG</sequence>
<keyword evidence="3" id="KW-1185">Reference proteome</keyword>
<proteinExistence type="predicted"/>
<accession>A0ABR0UCY5</accession>
<evidence type="ECO:0000313" key="2">
    <source>
        <dbReference type="EMBL" id="KAK6120040.1"/>
    </source>
</evidence>
<organism evidence="2 3">
    <name type="scientific">Rehmannia glutinosa</name>
    <name type="common">Chinese foxglove</name>
    <dbReference type="NCBI Taxonomy" id="99300"/>
    <lineage>
        <taxon>Eukaryota</taxon>
        <taxon>Viridiplantae</taxon>
        <taxon>Streptophyta</taxon>
        <taxon>Embryophyta</taxon>
        <taxon>Tracheophyta</taxon>
        <taxon>Spermatophyta</taxon>
        <taxon>Magnoliopsida</taxon>
        <taxon>eudicotyledons</taxon>
        <taxon>Gunneridae</taxon>
        <taxon>Pentapetalae</taxon>
        <taxon>asterids</taxon>
        <taxon>lamiids</taxon>
        <taxon>Lamiales</taxon>
        <taxon>Orobanchaceae</taxon>
        <taxon>Rehmannieae</taxon>
        <taxon>Rehmannia</taxon>
    </lineage>
</organism>
<gene>
    <name evidence="2" type="ORF">DH2020_046170</name>
</gene>
<dbReference type="EMBL" id="JABTTQ020003097">
    <property type="protein sequence ID" value="KAK6120040.1"/>
    <property type="molecule type" value="Genomic_DNA"/>
</dbReference>
<feature type="region of interest" description="Disordered" evidence="1">
    <location>
        <begin position="155"/>
        <end position="200"/>
    </location>
</feature>
<evidence type="ECO:0000313" key="3">
    <source>
        <dbReference type="Proteomes" id="UP001318860"/>
    </source>
</evidence>
<evidence type="ECO:0000256" key="1">
    <source>
        <dbReference type="SAM" id="MobiDB-lite"/>
    </source>
</evidence>